<evidence type="ECO:0000313" key="4">
    <source>
        <dbReference type="EMBL" id="CAF0941373.1"/>
    </source>
</evidence>
<feature type="domain" description="SH3" evidence="3">
    <location>
        <begin position="6"/>
        <end position="71"/>
    </location>
</feature>
<dbReference type="Pfam" id="PF14604">
    <property type="entry name" value="SH3_9"/>
    <property type="match status" value="1"/>
</dbReference>
<sequence length="72" mass="8007">MNDFSIRQTRAVTLYPCTADNDSELSFHSNEIVTDGESNKIRTSRESGWLIGTINGKTGLIPENYIHFTSGV</sequence>
<evidence type="ECO:0000313" key="5">
    <source>
        <dbReference type="Proteomes" id="UP000663845"/>
    </source>
</evidence>
<dbReference type="EMBL" id="CAJNOG010000100">
    <property type="protein sequence ID" value="CAF0941373.1"/>
    <property type="molecule type" value="Genomic_DNA"/>
</dbReference>
<name>A0A814CKP7_9BILA</name>
<protein>
    <recommendedName>
        <fullName evidence="3">SH3 domain-containing protein</fullName>
    </recommendedName>
</protein>
<reference evidence="4" key="1">
    <citation type="submission" date="2021-02" db="EMBL/GenBank/DDBJ databases">
        <authorList>
            <person name="Nowell W R."/>
        </authorList>
    </citation>
    <scope>NUCLEOTIDE SEQUENCE</scope>
</reference>
<dbReference type="SUPFAM" id="SSF50044">
    <property type="entry name" value="SH3-domain"/>
    <property type="match status" value="1"/>
</dbReference>
<dbReference type="InterPro" id="IPR001452">
    <property type="entry name" value="SH3_domain"/>
</dbReference>
<evidence type="ECO:0000256" key="2">
    <source>
        <dbReference type="PROSITE-ProRule" id="PRU00192"/>
    </source>
</evidence>
<dbReference type="Proteomes" id="UP000663845">
    <property type="component" value="Unassembled WGS sequence"/>
</dbReference>
<gene>
    <name evidence="4" type="ORF">JYZ213_LOCUS12750</name>
</gene>
<dbReference type="PROSITE" id="PS50002">
    <property type="entry name" value="SH3"/>
    <property type="match status" value="1"/>
</dbReference>
<evidence type="ECO:0000259" key="3">
    <source>
        <dbReference type="PROSITE" id="PS50002"/>
    </source>
</evidence>
<evidence type="ECO:0000256" key="1">
    <source>
        <dbReference type="ARBA" id="ARBA00022443"/>
    </source>
</evidence>
<organism evidence="4 5">
    <name type="scientific">Adineta steineri</name>
    <dbReference type="NCBI Taxonomy" id="433720"/>
    <lineage>
        <taxon>Eukaryota</taxon>
        <taxon>Metazoa</taxon>
        <taxon>Spiralia</taxon>
        <taxon>Gnathifera</taxon>
        <taxon>Rotifera</taxon>
        <taxon>Eurotatoria</taxon>
        <taxon>Bdelloidea</taxon>
        <taxon>Adinetida</taxon>
        <taxon>Adinetidae</taxon>
        <taxon>Adineta</taxon>
    </lineage>
</organism>
<dbReference type="Gene3D" id="2.30.30.40">
    <property type="entry name" value="SH3 Domains"/>
    <property type="match status" value="1"/>
</dbReference>
<proteinExistence type="predicted"/>
<dbReference type="InterPro" id="IPR036028">
    <property type="entry name" value="SH3-like_dom_sf"/>
</dbReference>
<keyword evidence="1 2" id="KW-0728">SH3 domain</keyword>
<dbReference type="SMART" id="SM00326">
    <property type="entry name" value="SH3"/>
    <property type="match status" value="1"/>
</dbReference>
<accession>A0A814CKP7</accession>
<dbReference type="AlphaFoldDB" id="A0A814CKP7"/>
<comment type="caution">
    <text evidence="4">The sequence shown here is derived from an EMBL/GenBank/DDBJ whole genome shotgun (WGS) entry which is preliminary data.</text>
</comment>